<dbReference type="InterPro" id="IPR015422">
    <property type="entry name" value="PyrdxlP-dep_Trfase_small"/>
</dbReference>
<accession>A0A5N6AGC8</accession>
<organism evidence="8 9">
    <name type="scientific">Streptomyces mimosae</name>
    <dbReference type="NCBI Taxonomy" id="2586635"/>
    <lineage>
        <taxon>Bacteria</taxon>
        <taxon>Bacillati</taxon>
        <taxon>Actinomycetota</taxon>
        <taxon>Actinomycetes</taxon>
        <taxon>Kitasatosporales</taxon>
        <taxon>Streptomycetaceae</taxon>
        <taxon>Streptomyces</taxon>
    </lineage>
</organism>
<reference evidence="8" key="1">
    <citation type="submission" date="2019-10" db="EMBL/GenBank/DDBJ databases">
        <title>Nonomuraea sp. nov., isolated from Phyllanthus amarus.</title>
        <authorList>
            <person name="Klykleung N."/>
            <person name="Tanasupawat S."/>
        </authorList>
    </citation>
    <scope>NUCLEOTIDE SEQUENCE [LARGE SCALE GENOMIC DNA]</scope>
    <source>
        <strain evidence="8">3MP-10</strain>
    </source>
</reference>
<keyword evidence="9" id="KW-1185">Reference proteome</keyword>
<dbReference type="Gene3D" id="3.90.1150.10">
    <property type="entry name" value="Aspartate Aminotransferase, domain 1"/>
    <property type="match status" value="1"/>
</dbReference>
<evidence type="ECO:0000256" key="3">
    <source>
        <dbReference type="ARBA" id="ARBA00022679"/>
    </source>
</evidence>
<dbReference type="GO" id="GO:0030170">
    <property type="term" value="F:pyridoxal phosphate binding"/>
    <property type="evidence" value="ECO:0007669"/>
    <property type="project" value="TreeGrafter"/>
</dbReference>
<evidence type="ECO:0000256" key="6">
    <source>
        <dbReference type="PIRSR" id="PIRSR000390-1"/>
    </source>
</evidence>
<comment type="caution">
    <text evidence="8">The sequence shown here is derived from an EMBL/GenBank/DDBJ whole genome shotgun (WGS) entry which is preliminary data.</text>
</comment>
<keyword evidence="4 7" id="KW-0663">Pyridoxal phosphate</keyword>
<dbReference type="InterPro" id="IPR015424">
    <property type="entry name" value="PyrdxlP-dep_Trfase"/>
</dbReference>
<evidence type="ECO:0000256" key="1">
    <source>
        <dbReference type="ARBA" id="ARBA00001933"/>
    </source>
</evidence>
<evidence type="ECO:0000256" key="4">
    <source>
        <dbReference type="ARBA" id="ARBA00022898"/>
    </source>
</evidence>
<dbReference type="SUPFAM" id="SSF53383">
    <property type="entry name" value="PLP-dependent transferases"/>
    <property type="match status" value="1"/>
</dbReference>
<feature type="active site" description="Proton acceptor" evidence="6">
    <location>
        <position position="192"/>
    </location>
</feature>
<dbReference type="AlphaFoldDB" id="A0A5N6AGC8"/>
<keyword evidence="2 8" id="KW-0032">Aminotransferase</keyword>
<dbReference type="PIRSF" id="PIRSF000390">
    <property type="entry name" value="PLP_StrS"/>
    <property type="match status" value="1"/>
</dbReference>
<dbReference type="OrthoDB" id="5342089at2"/>
<dbReference type="InterPro" id="IPR000653">
    <property type="entry name" value="DegT/StrS_aminotransferase"/>
</dbReference>
<dbReference type="InterPro" id="IPR015421">
    <property type="entry name" value="PyrdxlP-dep_Trfase_major"/>
</dbReference>
<dbReference type="PANTHER" id="PTHR30244:SF34">
    <property type="entry name" value="DTDP-4-AMINO-4,6-DIDEOXYGALACTOSE TRANSAMINASE"/>
    <property type="match status" value="1"/>
</dbReference>
<gene>
    <name evidence="8" type="ORF">FH607_007160</name>
</gene>
<dbReference type="GO" id="GO:0008483">
    <property type="term" value="F:transaminase activity"/>
    <property type="evidence" value="ECO:0007669"/>
    <property type="project" value="UniProtKB-KW"/>
</dbReference>
<keyword evidence="3" id="KW-0808">Transferase</keyword>
<dbReference type="CDD" id="cd00616">
    <property type="entry name" value="AHBA_syn"/>
    <property type="match status" value="1"/>
</dbReference>
<evidence type="ECO:0000256" key="7">
    <source>
        <dbReference type="PIRSR" id="PIRSR000390-2"/>
    </source>
</evidence>
<dbReference type="Pfam" id="PF01041">
    <property type="entry name" value="DegT_DnrJ_EryC1"/>
    <property type="match status" value="1"/>
</dbReference>
<evidence type="ECO:0000313" key="8">
    <source>
        <dbReference type="EMBL" id="KAB8167774.1"/>
    </source>
</evidence>
<name>A0A5N6AGC8_9ACTN</name>
<proteinExistence type="inferred from homology"/>
<dbReference type="Proteomes" id="UP000314251">
    <property type="component" value="Unassembled WGS sequence"/>
</dbReference>
<comment type="cofactor">
    <cofactor evidence="1">
        <name>pyridoxal 5'-phosphate</name>
        <dbReference type="ChEBI" id="CHEBI:597326"/>
    </cofactor>
</comment>
<dbReference type="RefSeq" id="WP_139666789.1">
    <property type="nucleotide sequence ID" value="NZ_VDLY02000004.1"/>
</dbReference>
<feature type="modified residue" description="N6-(pyridoxal phosphate)lysine" evidence="7">
    <location>
        <position position="192"/>
    </location>
</feature>
<dbReference type="PANTHER" id="PTHR30244">
    <property type="entry name" value="TRANSAMINASE"/>
    <property type="match status" value="1"/>
</dbReference>
<evidence type="ECO:0000313" key="9">
    <source>
        <dbReference type="Proteomes" id="UP000314251"/>
    </source>
</evidence>
<protein>
    <submittedName>
        <fullName evidence="8">Aminotransferase class I/II-fold pyridoxal phosphate-dependent enzyme</fullName>
    </submittedName>
</protein>
<evidence type="ECO:0000256" key="2">
    <source>
        <dbReference type="ARBA" id="ARBA00022576"/>
    </source>
</evidence>
<sequence>MTASAWFPQSSEVGRNARPFLHGPEFDAVAQALRDGQYGHGEVTEAFEGELASFLGVSDVVAVSSGTAALEIALLLAGVGPGDEVVVPSQTFCATVRAVRACGATPRFADISPDSLCVDADTVREALTPATRVVLPVLYGGRAVDLAEVRDELDDRGIVVVEDAAHAFGSRAKERRVGNTGVLTCFSFGPIKNLTSVEGGAVVPRHPQEGLRARRLRTLGIAQPQSERIRTTSYSVTDRGLRATLSSVHAAVGRVQLRRFATVEEARKALWRAYATRLAEVDGVGLVDVDVVHSVPFNCVVRVPERDGVHAFMRSWNIGVGVHYPPNHLQPAFAPWHRPLPATERTAREILSLPFHPAMGERAALRVVEMLERALSRIKR</sequence>
<dbReference type="Gene3D" id="3.40.640.10">
    <property type="entry name" value="Type I PLP-dependent aspartate aminotransferase-like (Major domain)"/>
    <property type="match status" value="1"/>
</dbReference>
<dbReference type="EMBL" id="VDLY02000004">
    <property type="protein sequence ID" value="KAB8167774.1"/>
    <property type="molecule type" value="Genomic_DNA"/>
</dbReference>
<comment type="similarity">
    <text evidence="5">Belongs to the DegT/DnrJ/EryC1 family. L-glutamine:2-deoxy-scyllo-inosose/scyllo-inosose aminotransferase subfamily.</text>
</comment>
<evidence type="ECO:0000256" key="5">
    <source>
        <dbReference type="ARBA" id="ARBA00038398"/>
    </source>
</evidence>
<dbReference type="GO" id="GO:0000271">
    <property type="term" value="P:polysaccharide biosynthetic process"/>
    <property type="evidence" value="ECO:0007669"/>
    <property type="project" value="TreeGrafter"/>
</dbReference>